<sequence length="62" mass="6792">MPTALLNLQYTIHRNSSTSLALSTLAHTHAHTTRWLGGNFLAGHLAGINLRPVQIVKVFTDN</sequence>
<proteinExistence type="predicted"/>
<dbReference type="AlphaFoldDB" id="A0A5B7D2X7"/>
<gene>
    <name evidence="1" type="ORF">E2C01_008653</name>
</gene>
<evidence type="ECO:0000313" key="2">
    <source>
        <dbReference type="Proteomes" id="UP000324222"/>
    </source>
</evidence>
<name>A0A5B7D2X7_PORTR</name>
<keyword evidence="2" id="KW-1185">Reference proteome</keyword>
<dbReference type="EMBL" id="VSRR010000458">
    <property type="protein sequence ID" value="MPC15848.1"/>
    <property type="molecule type" value="Genomic_DNA"/>
</dbReference>
<dbReference type="Proteomes" id="UP000324222">
    <property type="component" value="Unassembled WGS sequence"/>
</dbReference>
<accession>A0A5B7D2X7</accession>
<reference evidence="1 2" key="1">
    <citation type="submission" date="2019-05" db="EMBL/GenBank/DDBJ databases">
        <title>Another draft genome of Portunus trituberculatus and its Hox gene families provides insights of decapod evolution.</title>
        <authorList>
            <person name="Jeong J.-H."/>
            <person name="Song I."/>
            <person name="Kim S."/>
            <person name="Choi T."/>
            <person name="Kim D."/>
            <person name="Ryu S."/>
            <person name="Kim W."/>
        </authorList>
    </citation>
    <scope>NUCLEOTIDE SEQUENCE [LARGE SCALE GENOMIC DNA]</scope>
    <source>
        <tissue evidence="1">Muscle</tissue>
    </source>
</reference>
<protein>
    <submittedName>
        <fullName evidence="1">Uncharacterized protein</fullName>
    </submittedName>
</protein>
<evidence type="ECO:0000313" key="1">
    <source>
        <dbReference type="EMBL" id="MPC15848.1"/>
    </source>
</evidence>
<comment type="caution">
    <text evidence="1">The sequence shown here is derived from an EMBL/GenBank/DDBJ whole genome shotgun (WGS) entry which is preliminary data.</text>
</comment>
<organism evidence="1 2">
    <name type="scientific">Portunus trituberculatus</name>
    <name type="common">Swimming crab</name>
    <name type="synonym">Neptunus trituberculatus</name>
    <dbReference type="NCBI Taxonomy" id="210409"/>
    <lineage>
        <taxon>Eukaryota</taxon>
        <taxon>Metazoa</taxon>
        <taxon>Ecdysozoa</taxon>
        <taxon>Arthropoda</taxon>
        <taxon>Crustacea</taxon>
        <taxon>Multicrustacea</taxon>
        <taxon>Malacostraca</taxon>
        <taxon>Eumalacostraca</taxon>
        <taxon>Eucarida</taxon>
        <taxon>Decapoda</taxon>
        <taxon>Pleocyemata</taxon>
        <taxon>Brachyura</taxon>
        <taxon>Eubrachyura</taxon>
        <taxon>Portunoidea</taxon>
        <taxon>Portunidae</taxon>
        <taxon>Portuninae</taxon>
        <taxon>Portunus</taxon>
    </lineage>
</organism>